<dbReference type="Proteomes" id="UP000501237">
    <property type="component" value="Chromosome"/>
</dbReference>
<proteinExistence type="predicted"/>
<dbReference type="EMBL" id="AP022642">
    <property type="protein sequence ID" value="BCA29028.1"/>
    <property type="molecule type" value="Genomic_DNA"/>
</dbReference>
<evidence type="ECO:0000313" key="1">
    <source>
        <dbReference type="EMBL" id="BCA29028.1"/>
    </source>
</evidence>
<protein>
    <recommendedName>
        <fullName evidence="3">DUF1444 family protein</fullName>
    </recommendedName>
</protein>
<evidence type="ECO:0000313" key="2">
    <source>
        <dbReference type="Proteomes" id="UP000501237"/>
    </source>
</evidence>
<organism evidence="1 2">
    <name type="scientific">Metapseudomonas otitidis</name>
    <dbReference type="NCBI Taxonomy" id="319939"/>
    <lineage>
        <taxon>Bacteria</taxon>
        <taxon>Pseudomonadati</taxon>
        <taxon>Pseudomonadota</taxon>
        <taxon>Gammaproteobacteria</taxon>
        <taxon>Pseudomonadales</taxon>
        <taxon>Pseudomonadaceae</taxon>
        <taxon>Metapseudomonas</taxon>
    </lineage>
</organism>
<evidence type="ECO:0008006" key="3">
    <source>
        <dbReference type="Google" id="ProtNLM"/>
    </source>
</evidence>
<dbReference type="GeneID" id="57398220"/>
<gene>
    <name evidence="1" type="ORF">PtoMrB4_30050</name>
</gene>
<dbReference type="RefSeq" id="WP_172433781.1">
    <property type="nucleotide sequence ID" value="NZ_AP022642.1"/>
</dbReference>
<sequence length="407" mass="45565">MALLDFLFNRKPSPDAFAALFESAARKAGFKGEMHYSPRDFRLNYGESAFFNLHNAYREYCNARGPGRRKALQGYIAALCDNQRSQVMPLDEARPLLLPVVRSLGTLEEVRLHHVRTDGHDNDFHPAYLPLGMDAAVLLAIDHPESTATLVKGPDRSWDIRLEEGIAIALTNLRDTTADSFIQPAPGVFQGAWGDGYDTSRILLPDVLERLPLKGRPVFMIPTRDVLLVTGDRDGHGLASLVALSLEAMEKGRILSAGLYCYENAKVVPYSVHNPLLQASLERLRKLYTKSEYDAQKQSLDLINEDNAVDIFVASYLLFASQQDPEQLFSLSTWTRGVDTLLPVTERLMLVRPEGDTGNAQTRMVAWDQALELLGEYLEPVPGYYPPRYRTLGFPEPSRAELLDELS</sequence>
<reference evidence="1 2" key="1">
    <citation type="journal article" date="2020" name="Microbiol. Resour. Announc.">
        <title>Complete genome sequence of Pseudomonas otitidis strain MrB4, isolated from Lake Biwa in Japan.</title>
        <authorList>
            <person name="Miyazaki K."/>
            <person name="Hase E."/>
            <person name="Maruya T."/>
        </authorList>
    </citation>
    <scope>NUCLEOTIDE SEQUENCE [LARGE SCALE GENOMIC DNA]</scope>
    <source>
        <strain evidence="1 2">MrB4</strain>
    </source>
</reference>
<name>A0A679GKY0_9GAMM</name>
<accession>A0A679GKY0</accession>
<dbReference type="KEGG" id="poj:PtoMrB4_30050"/>
<dbReference type="AlphaFoldDB" id="A0A679GKY0"/>